<dbReference type="EMBL" id="JACEFT010000002">
    <property type="protein sequence ID" value="MBA2778024.1"/>
    <property type="molecule type" value="Genomic_DNA"/>
</dbReference>
<feature type="signal peptide" evidence="1">
    <location>
        <begin position="1"/>
        <end position="27"/>
    </location>
</feature>
<proteinExistence type="predicted"/>
<sequence length="184" mass="20331">MAITTQPAALVGGLLTALVLTATSAVAAAEGITGYRSAEFGMSSEEVLARLETDDVVNVETQETPDDDLIIDGELRVSDGPVTDVRYVFPAGGDQLALVVTFHPDVQDHAVVKEQLVSRHGEPWGEEMTEWWFEQLKEGMPEEPNGLAIWGGGESENQERGRFVRLWVFDDYLSVEYLDTRLFE</sequence>
<protein>
    <submittedName>
        <fullName evidence="2">Uncharacterized protein</fullName>
    </submittedName>
</protein>
<organism evidence="2 4">
    <name type="scientific">Billgrantia kenyensis</name>
    <dbReference type="NCBI Taxonomy" id="321266"/>
    <lineage>
        <taxon>Bacteria</taxon>
        <taxon>Pseudomonadati</taxon>
        <taxon>Pseudomonadota</taxon>
        <taxon>Gammaproteobacteria</taxon>
        <taxon>Oceanospirillales</taxon>
        <taxon>Halomonadaceae</taxon>
        <taxon>Billgrantia</taxon>
    </lineage>
</organism>
<name>A0A7V9VYZ4_9GAMM</name>
<dbReference type="RefSeq" id="WP_181513515.1">
    <property type="nucleotide sequence ID" value="NZ_JABFUB010000004.1"/>
</dbReference>
<evidence type="ECO:0000313" key="2">
    <source>
        <dbReference type="EMBL" id="MBA2778024.1"/>
    </source>
</evidence>
<keyword evidence="5" id="KW-1185">Reference proteome</keyword>
<evidence type="ECO:0000256" key="1">
    <source>
        <dbReference type="SAM" id="SignalP"/>
    </source>
</evidence>
<dbReference type="AlphaFoldDB" id="A0A7V9VYZ4"/>
<dbReference type="Proteomes" id="UP000814353">
    <property type="component" value="Unassembled WGS sequence"/>
</dbReference>
<gene>
    <name evidence="2" type="ORF">H1D44_03825</name>
    <name evidence="3" type="ORF">HOP48_08005</name>
</gene>
<accession>A0A7V9VYZ4</accession>
<reference evidence="3 5" key="1">
    <citation type="submission" date="2020-05" db="EMBL/GenBank/DDBJ databases">
        <title>Comparative genomic analysis of denitrifying bacteria from Halomonas genus.</title>
        <authorList>
            <person name="Wang L."/>
            <person name="Shao Z."/>
        </authorList>
    </citation>
    <scope>NUCLEOTIDE SEQUENCE [LARGE SCALE GENOMIC DNA]</scope>
    <source>
        <strain evidence="3 5">DSM 17331</strain>
    </source>
</reference>
<reference evidence="2 4" key="2">
    <citation type="submission" date="2020-07" db="EMBL/GenBank/DDBJ databases">
        <title>Identification of Halomonas strains.</title>
        <authorList>
            <person name="Xiao Z."/>
            <person name="Shen J."/>
        </authorList>
    </citation>
    <scope>NUCLEOTIDE SEQUENCE [LARGE SCALE GENOMIC DNA]</scope>
    <source>
        <strain evidence="2 4">DSM 17331</strain>
    </source>
</reference>
<feature type="chain" id="PRO_5030928777" evidence="1">
    <location>
        <begin position="28"/>
        <end position="184"/>
    </location>
</feature>
<comment type="caution">
    <text evidence="2">The sequence shown here is derived from an EMBL/GenBank/DDBJ whole genome shotgun (WGS) entry which is preliminary data.</text>
</comment>
<keyword evidence="1" id="KW-0732">Signal</keyword>
<dbReference type="Proteomes" id="UP000518091">
    <property type="component" value="Unassembled WGS sequence"/>
</dbReference>
<dbReference type="EMBL" id="JABFUB010000004">
    <property type="protein sequence ID" value="MCG6661495.1"/>
    <property type="molecule type" value="Genomic_DNA"/>
</dbReference>
<evidence type="ECO:0000313" key="4">
    <source>
        <dbReference type="Proteomes" id="UP000518091"/>
    </source>
</evidence>
<evidence type="ECO:0000313" key="5">
    <source>
        <dbReference type="Proteomes" id="UP000814353"/>
    </source>
</evidence>
<evidence type="ECO:0000313" key="3">
    <source>
        <dbReference type="EMBL" id="MCG6661495.1"/>
    </source>
</evidence>